<comment type="similarity">
    <text evidence="1">Belongs to the PPR family. P subfamily.</text>
</comment>
<feature type="repeat" description="PPR" evidence="3">
    <location>
        <begin position="472"/>
        <end position="506"/>
    </location>
</feature>
<dbReference type="Pfam" id="PF12854">
    <property type="entry name" value="PPR_1"/>
    <property type="match status" value="1"/>
</dbReference>
<keyword evidence="5" id="KW-1185">Reference proteome</keyword>
<evidence type="ECO:0000313" key="4">
    <source>
        <dbReference type="EMBL" id="WOL18832.1"/>
    </source>
</evidence>
<feature type="repeat" description="PPR" evidence="3">
    <location>
        <begin position="262"/>
        <end position="296"/>
    </location>
</feature>
<reference evidence="4 5" key="1">
    <citation type="submission" date="2023-10" db="EMBL/GenBank/DDBJ databases">
        <title>Chromosome-scale genome assembly provides insights into flower coloration mechanisms of Canna indica.</title>
        <authorList>
            <person name="Li C."/>
        </authorList>
    </citation>
    <scope>NUCLEOTIDE SEQUENCE [LARGE SCALE GENOMIC DNA]</scope>
    <source>
        <tissue evidence="4">Flower</tissue>
    </source>
</reference>
<keyword evidence="2" id="KW-0677">Repeat</keyword>
<feature type="repeat" description="PPR" evidence="3">
    <location>
        <begin position="158"/>
        <end position="192"/>
    </location>
</feature>
<gene>
    <name evidence="4" type="ORF">Cni_G27629</name>
</gene>
<dbReference type="PANTHER" id="PTHR47447:SF28">
    <property type="entry name" value="PENTACOTRIPEPTIDE-REPEAT REGION OF PRORP DOMAIN-CONTAINING PROTEIN"/>
    <property type="match status" value="1"/>
</dbReference>
<evidence type="ECO:0000256" key="1">
    <source>
        <dbReference type="ARBA" id="ARBA00007626"/>
    </source>
</evidence>
<dbReference type="InterPro" id="IPR002885">
    <property type="entry name" value="PPR_rpt"/>
</dbReference>
<feature type="repeat" description="PPR" evidence="3">
    <location>
        <begin position="367"/>
        <end position="401"/>
    </location>
</feature>
<evidence type="ECO:0000313" key="5">
    <source>
        <dbReference type="Proteomes" id="UP001327560"/>
    </source>
</evidence>
<dbReference type="EMBL" id="CP136898">
    <property type="protein sequence ID" value="WOL18832.1"/>
    <property type="molecule type" value="Genomic_DNA"/>
</dbReference>
<evidence type="ECO:0000256" key="3">
    <source>
        <dbReference type="PROSITE-ProRule" id="PRU00708"/>
    </source>
</evidence>
<feature type="repeat" description="PPR" evidence="3">
    <location>
        <begin position="297"/>
        <end position="331"/>
    </location>
</feature>
<dbReference type="InterPro" id="IPR011990">
    <property type="entry name" value="TPR-like_helical_dom_sf"/>
</dbReference>
<dbReference type="PANTHER" id="PTHR47447">
    <property type="entry name" value="OS03G0856100 PROTEIN"/>
    <property type="match status" value="1"/>
</dbReference>
<feature type="repeat" description="PPR" evidence="3">
    <location>
        <begin position="332"/>
        <end position="366"/>
    </location>
</feature>
<dbReference type="NCBIfam" id="TIGR00756">
    <property type="entry name" value="PPR"/>
    <property type="match status" value="5"/>
</dbReference>
<dbReference type="PROSITE" id="PS51375">
    <property type="entry name" value="PPR"/>
    <property type="match status" value="6"/>
</dbReference>
<protein>
    <recommendedName>
        <fullName evidence="6">Pentatricopeptide repeat-containing protein</fullName>
    </recommendedName>
</protein>
<dbReference type="Gene3D" id="1.25.40.10">
    <property type="entry name" value="Tetratricopeptide repeat domain"/>
    <property type="match status" value="3"/>
</dbReference>
<dbReference type="Proteomes" id="UP001327560">
    <property type="component" value="Chromosome 9"/>
</dbReference>
<dbReference type="Pfam" id="PF13041">
    <property type="entry name" value="PPR_2"/>
    <property type="match status" value="1"/>
</dbReference>
<dbReference type="AlphaFoldDB" id="A0AAQ3L449"/>
<organism evidence="4 5">
    <name type="scientific">Canna indica</name>
    <name type="common">Indian-shot</name>
    <dbReference type="NCBI Taxonomy" id="4628"/>
    <lineage>
        <taxon>Eukaryota</taxon>
        <taxon>Viridiplantae</taxon>
        <taxon>Streptophyta</taxon>
        <taxon>Embryophyta</taxon>
        <taxon>Tracheophyta</taxon>
        <taxon>Spermatophyta</taxon>
        <taxon>Magnoliopsida</taxon>
        <taxon>Liliopsida</taxon>
        <taxon>Zingiberales</taxon>
        <taxon>Cannaceae</taxon>
        <taxon>Canna</taxon>
    </lineage>
</organism>
<dbReference type="Pfam" id="PF01535">
    <property type="entry name" value="PPR"/>
    <property type="match status" value="3"/>
</dbReference>
<evidence type="ECO:0008006" key="6">
    <source>
        <dbReference type="Google" id="ProtNLM"/>
    </source>
</evidence>
<name>A0AAQ3L449_9LILI</name>
<proteinExistence type="inferred from homology"/>
<sequence>MAMPRVLGLICSIKGSRFNLTPFSFITPRFLSVDFLDGASSPIESNSTLSERFILEELSNLLPIDPDPPKPRLFVEKSVQESAFSSLRDRTLSHGEKLRGIFLQKLPGRSALESALSASGVDLTEEIFADVLNKGGLGGAAMISFFNWAIQQPNVTSCVETYNVMLKALGRRKFFEFVEEILLRMKEDGFGPNAETLEILMDNYISACQVSKAIKLFRNLKNIGGKHNLESLNIVLRCLSRRSHVKVASSLFNTMKGEFPFDNVTYNEIISGWAKFGRVDKVEGYCTMMVADGLLPDSVTFSYIIEALGRAGRIDDAVDIFEKMEDKGCLRDTRTFNAMITNFISIGDLDKCIKYYKDMTGKECSPNSDTYAKLISAFLKVRRVADALELFDEMLFRGILPSTGMITSIIEPLCSFGPPHAAMIIYKKSRKAGCKLSMKAYKLLLMRLSRLGKSGMVLKIWEEMQDSGYASDREVYKYIVNGLCNIGQVDNAVLVVEESLQKGFCLGRIIYSKLNGKLLEMNKVEIAYKLFLKIKNARLNANSRSYWRANGWHF</sequence>
<accession>A0AAQ3L449</accession>
<evidence type="ECO:0000256" key="2">
    <source>
        <dbReference type="ARBA" id="ARBA00022737"/>
    </source>
</evidence>